<protein>
    <submittedName>
        <fullName evidence="1">Uncharacterized protein</fullName>
    </submittedName>
</protein>
<evidence type="ECO:0000313" key="2">
    <source>
        <dbReference type="Proteomes" id="UP000789326"/>
    </source>
</evidence>
<dbReference type="InterPro" id="IPR058930">
    <property type="entry name" value="YwzD"/>
</dbReference>
<sequence length="47" mass="5633">MDKQAQQRFFQILKETYEATLNQENVSINEVIEHLKNELTPLYPKCH</sequence>
<comment type="caution">
    <text evidence="1">The sequence shown here is derived from an EMBL/GenBank/DDBJ whole genome shotgun (WGS) entry which is preliminary data.</text>
</comment>
<dbReference type="Pfam" id="PF26162">
    <property type="entry name" value="YwzD"/>
    <property type="match status" value="1"/>
</dbReference>
<dbReference type="AlphaFoldDB" id="A0A9W4L8X6"/>
<proteinExistence type="predicted"/>
<dbReference type="Proteomes" id="UP000789326">
    <property type="component" value="Unassembled WGS sequence"/>
</dbReference>
<reference evidence="1" key="1">
    <citation type="submission" date="2021-11" db="EMBL/GenBank/DDBJ databases">
        <authorList>
            <person name="Bulgarelli D."/>
        </authorList>
    </citation>
    <scope>NUCLEOTIDE SEQUENCE</scope>
    <source>
        <strain evidence="1">Bi133</strain>
    </source>
</reference>
<name>A0A9W4L8X6_9BACI</name>
<dbReference type="EMBL" id="CAKKMG010000110">
    <property type="protein sequence ID" value="CAH0302900.1"/>
    <property type="molecule type" value="Genomic_DNA"/>
</dbReference>
<accession>A0A9W4L8X6</accession>
<organism evidence="1 2">
    <name type="scientific">Peribacillus simplex</name>
    <dbReference type="NCBI Taxonomy" id="1478"/>
    <lineage>
        <taxon>Bacteria</taxon>
        <taxon>Bacillati</taxon>
        <taxon>Bacillota</taxon>
        <taxon>Bacilli</taxon>
        <taxon>Bacillales</taxon>
        <taxon>Bacillaceae</taxon>
        <taxon>Peribacillus</taxon>
    </lineage>
</organism>
<gene>
    <name evidence="1" type="ORF">SRABI133_04631</name>
</gene>
<dbReference type="RefSeq" id="WP_230303830.1">
    <property type="nucleotide sequence ID" value="NZ_CAKKMG010000110.1"/>
</dbReference>
<evidence type="ECO:0000313" key="1">
    <source>
        <dbReference type="EMBL" id="CAH0302900.1"/>
    </source>
</evidence>